<name>A0AAP4CNE2_9BACI</name>
<organism evidence="2 3">
    <name type="scientific">Bacillus pacificus</name>
    <dbReference type="NCBI Taxonomy" id="2026187"/>
    <lineage>
        <taxon>Bacteria</taxon>
        <taxon>Bacillati</taxon>
        <taxon>Bacillota</taxon>
        <taxon>Bacilli</taxon>
        <taxon>Bacillales</taxon>
        <taxon>Bacillaceae</taxon>
        <taxon>Bacillus</taxon>
        <taxon>Bacillus cereus group</taxon>
    </lineage>
</organism>
<dbReference type="InterPro" id="IPR001296">
    <property type="entry name" value="Glyco_trans_1"/>
</dbReference>
<dbReference type="EMBL" id="JAPNPE010000003">
    <property type="protein sequence ID" value="MDK7391941.1"/>
    <property type="molecule type" value="Genomic_DNA"/>
</dbReference>
<dbReference type="PANTHER" id="PTHR12526">
    <property type="entry name" value="GLYCOSYLTRANSFERASE"/>
    <property type="match status" value="1"/>
</dbReference>
<protein>
    <submittedName>
        <fullName evidence="2">Glycosyltransferase</fullName>
    </submittedName>
</protein>
<dbReference type="Gene3D" id="3.40.50.2000">
    <property type="entry name" value="Glycogen Phosphorylase B"/>
    <property type="match status" value="1"/>
</dbReference>
<comment type="caution">
    <text evidence="2">The sequence shown here is derived from an EMBL/GenBank/DDBJ whole genome shotgun (WGS) entry which is preliminary data.</text>
</comment>
<gene>
    <name evidence="2" type="ORF">OWO78_10860</name>
</gene>
<proteinExistence type="predicted"/>
<sequence>MYKVGVCGHFGGEKNLLNGQTVKTKLLTKELRLALGTQDVNIVDTHGWKKNPFKLFLDCYFLIRNCENIIILPAQNGISVFVPLFLFLNKIYKRKLHYVVIGGWLPNLLSEKQKLKNQVSKLDGVYAETTSMIKSLQQIGLNNVQKLVNFKRLNILSKNELCFSNGKPLKLCTFSRVMKEKGIEDAIKVVKNINTLRGEVKLTLDIYGQIEEDYKERFEELQHSFPDYISYKGSVDFDKSVEILKGYFVLLFPTHFKTEGIPGTIIDAYAAGIPVIASKWNSADEVITEGVTGHIYNFMHLSELELLLNSALDAPENMENMKENCLKKAEEFLPEKVIGDFIRNM</sequence>
<accession>A0AAP4CNE2</accession>
<dbReference type="GO" id="GO:0016757">
    <property type="term" value="F:glycosyltransferase activity"/>
    <property type="evidence" value="ECO:0007669"/>
    <property type="project" value="InterPro"/>
</dbReference>
<feature type="domain" description="Glycosyl transferase family 1" evidence="1">
    <location>
        <begin position="165"/>
        <end position="324"/>
    </location>
</feature>
<dbReference type="AlphaFoldDB" id="A0AAP4CNE2"/>
<evidence type="ECO:0000313" key="3">
    <source>
        <dbReference type="Proteomes" id="UP001174229"/>
    </source>
</evidence>
<evidence type="ECO:0000313" key="2">
    <source>
        <dbReference type="EMBL" id="MDK7391941.1"/>
    </source>
</evidence>
<reference evidence="2" key="1">
    <citation type="submission" date="2022-11" db="EMBL/GenBank/DDBJ databases">
        <title>WGS-based characterization of Bacillus cereus isolated from food &amp; feed additives.</title>
        <authorList>
            <person name="Bogaerts B."/>
            <person name="Fraiture M.-A."/>
            <person name="Roosens N.H.C."/>
            <person name="De Keersmaecker S.C.J."/>
            <person name="Vanneste K."/>
        </authorList>
    </citation>
    <scope>NUCLEOTIDE SEQUENCE</scope>
    <source>
        <strain evidence="2">74.2</strain>
    </source>
</reference>
<dbReference type="Proteomes" id="UP001174229">
    <property type="component" value="Unassembled WGS sequence"/>
</dbReference>
<evidence type="ECO:0000259" key="1">
    <source>
        <dbReference type="Pfam" id="PF00534"/>
    </source>
</evidence>
<dbReference type="SUPFAM" id="SSF53756">
    <property type="entry name" value="UDP-Glycosyltransferase/glycogen phosphorylase"/>
    <property type="match status" value="1"/>
</dbReference>
<dbReference type="RefSeq" id="WP_000278729.1">
    <property type="nucleotide sequence ID" value="NZ_CP099450.1"/>
</dbReference>
<dbReference type="Pfam" id="PF00534">
    <property type="entry name" value="Glycos_transf_1"/>
    <property type="match status" value="1"/>
</dbReference>